<dbReference type="InterPro" id="IPR051120">
    <property type="entry name" value="ABC_AA/LPS_Transport"/>
</dbReference>
<sequence>MTSIDSAGPVVRRALAGAVPLIVPVTLLAAGVVLFLGAAEQRILILFMINLIAVVATGLYVGNSGVTSFGHVGFMGLGAYASALLTLPPAVKATMLPNLPGWLAAAQFGFAESLVVAALAVGLFALVIGIPVARLSGSAASITSLGLLIIIHSVLNGAKDITRGSQTFFGVERLTTVPVLLACVAIAILVARLFRDSTAGLELRASREDELAARAMGVDVARRRLAAWVLSAMLMAVAGGLLAHVLGAFSPKKFFFVDTFAILAMLIIGGPASVSGAVIGTFTITLITEFARRFEEGPVLPQLGLPQAFGLTQIVLGLGILLIMYRRPGGLFGLAEIDDWLFRQPIPVATAPLPAEAAPADAALTADRVTKRFAGLVALDAVDLSVRPGEIVGLIGPNGSGKTTLINALSGVVPATSGTVRIDGRDIAGLPSHRVARLGIGRSFQNIRLFKDLTVLENVIVAVTGSGRGRAGGAVAERAMAALAELGVDGLAGRRAGQLAYGEQRRVEIARALAMRPRYLLLDEPAAGMNPAESEALMRLLDDLRRRTGLGLLLVEHDLKLVMRLCDRVVVLNKGQVIAAGVPDQVQADPAVVEAYIGRRAARKPAALAAAV</sequence>
<protein>
    <submittedName>
        <fullName evidence="11">Branched-chain amino acid transport system permease protein</fullName>
    </submittedName>
</protein>
<keyword evidence="5" id="KW-0547">Nucleotide-binding</keyword>
<dbReference type="InterPro" id="IPR027417">
    <property type="entry name" value="P-loop_NTPase"/>
</dbReference>
<dbReference type="SMART" id="SM00382">
    <property type="entry name" value="AAA"/>
    <property type="match status" value="1"/>
</dbReference>
<feature type="transmembrane region" description="Helical" evidence="9">
    <location>
        <begin position="225"/>
        <end position="249"/>
    </location>
</feature>
<comment type="subcellular location">
    <subcellularLocation>
        <location evidence="1">Cell membrane</location>
        <topology evidence="1">Multi-pass membrane protein</topology>
    </subcellularLocation>
</comment>
<dbReference type="CDD" id="cd03219">
    <property type="entry name" value="ABC_Mj1267_LivG_branched"/>
    <property type="match status" value="1"/>
</dbReference>
<accession>A0ABU1JLT2</accession>
<feature type="transmembrane region" description="Helical" evidence="9">
    <location>
        <begin position="15"/>
        <end position="36"/>
    </location>
</feature>
<feature type="transmembrane region" description="Helical" evidence="9">
    <location>
        <begin position="108"/>
        <end position="130"/>
    </location>
</feature>
<dbReference type="Pfam" id="PF02653">
    <property type="entry name" value="BPD_transp_2"/>
    <property type="match status" value="1"/>
</dbReference>
<dbReference type="Pfam" id="PF12399">
    <property type="entry name" value="BCA_ABC_TP_C"/>
    <property type="match status" value="1"/>
</dbReference>
<feature type="transmembrane region" description="Helical" evidence="9">
    <location>
        <begin position="136"/>
        <end position="155"/>
    </location>
</feature>
<proteinExistence type="predicted"/>
<feature type="domain" description="ABC transporter" evidence="10">
    <location>
        <begin position="364"/>
        <end position="599"/>
    </location>
</feature>
<dbReference type="CDD" id="cd06581">
    <property type="entry name" value="TM_PBP1_LivM_like"/>
    <property type="match status" value="1"/>
</dbReference>
<evidence type="ECO:0000256" key="9">
    <source>
        <dbReference type="SAM" id="Phobius"/>
    </source>
</evidence>
<feature type="transmembrane region" description="Helical" evidence="9">
    <location>
        <begin position="261"/>
        <end position="287"/>
    </location>
</feature>
<keyword evidence="3" id="KW-1003">Cell membrane</keyword>
<feature type="transmembrane region" description="Helical" evidence="9">
    <location>
        <begin position="68"/>
        <end position="87"/>
    </location>
</feature>
<feature type="transmembrane region" description="Helical" evidence="9">
    <location>
        <begin position="176"/>
        <end position="194"/>
    </location>
</feature>
<dbReference type="InterPro" id="IPR001851">
    <property type="entry name" value="ABC_transp_permease"/>
</dbReference>
<dbReference type="Pfam" id="PF00005">
    <property type="entry name" value="ABC_tran"/>
    <property type="match status" value="1"/>
</dbReference>
<keyword evidence="4 9" id="KW-0812">Transmembrane</keyword>
<dbReference type="PROSITE" id="PS50893">
    <property type="entry name" value="ABC_TRANSPORTER_2"/>
    <property type="match status" value="1"/>
</dbReference>
<dbReference type="RefSeq" id="WP_309793852.1">
    <property type="nucleotide sequence ID" value="NZ_JAVDPW010000003.1"/>
</dbReference>
<keyword evidence="12" id="KW-1185">Reference proteome</keyword>
<keyword evidence="6" id="KW-0067">ATP-binding</keyword>
<evidence type="ECO:0000256" key="3">
    <source>
        <dbReference type="ARBA" id="ARBA00022475"/>
    </source>
</evidence>
<reference evidence="11 12" key="1">
    <citation type="submission" date="2023-07" db="EMBL/GenBank/DDBJ databases">
        <title>Sorghum-associated microbial communities from plants grown in Nebraska, USA.</title>
        <authorList>
            <person name="Schachtman D."/>
        </authorList>
    </citation>
    <scope>NUCLEOTIDE SEQUENCE [LARGE SCALE GENOMIC DNA]</scope>
    <source>
        <strain evidence="11 12">584</strain>
    </source>
</reference>
<dbReference type="InterPro" id="IPR003593">
    <property type="entry name" value="AAA+_ATPase"/>
</dbReference>
<dbReference type="InterPro" id="IPR043428">
    <property type="entry name" value="LivM-like"/>
</dbReference>
<evidence type="ECO:0000256" key="6">
    <source>
        <dbReference type="ARBA" id="ARBA00022840"/>
    </source>
</evidence>
<organism evidence="11 12">
    <name type="scientific">Inquilinus ginsengisoli</name>
    <dbReference type="NCBI Taxonomy" id="363840"/>
    <lineage>
        <taxon>Bacteria</taxon>
        <taxon>Pseudomonadati</taxon>
        <taxon>Pseudomonadota</taxon>
        <taxon>Alphaproteobacteria</taxon>
        <taxon>Rhodospirillales</taxon>
        <taxon>Rhodospirillaceae</taxon>
        <taxon>Inquilinus</taxon>
    </lineage>
</organism>
<dbReference type="InterPro" id="IPR032823">
    <property type="entry name" value="BCA_ABC_TP_C"/>
</dbReference>
<evidence type="ECO:0000256" key="2">
    <source>
        <dbReference type="ARBA" id="ARBA00022448"/>
    </source>
</evidence>
<keyword evidence="7 9" id="KW-1133">Transmembrane helix</keyword>
<keyword evidence="2" id="KW-0813">Transport</keyword>
<dbReference type="Proteomes" id="UP001262410">
    <property type="component" value="Unassembled WGS sequence"/>
</dbReference>
<keyword evidence="8 9" id="KW-0472">Membrane</keyword>
<evidence type="ECO:0000313" key="12">
    <source>
        <dbReference type="Proteomes" id="UP001262410"/>
    </source>
</evidence>
<comment type="caution">
    <text evidence="11">The sequence shown here is derived from an EMBL/GenBank/DDBJ whole genome shotgun (WGS) entry which is preliminary data.</text>
</comment>
<dbReference type="SUPFAM" id="SSF52540">
    <property type="entry name" value="P-loop containing nucleoside triphosphate hydrolases"/>
    <property type="match status" value="1"/>
</dbReference>
<feature type="transmembrane region" description="Helical" evidence="9">
    <location>
        <begin position="307"/>
        <end position="325"/>
    </location>
</feature>
<evidence type="ECO:0000256" key="4">
    <source>
        <dbReference type="ARBA" id="ARBA00022692"/>
    </source>
</evidence>
<dbReference type="PANTHER" id="PTHR45772">
    <property type="entry name" value="CONSERVED COMPONENT OF ABC TRANSPORTER FOR NATURAL AMINO ACIDS-RELATED"/>
    <property type="match status" value="1"/>
</dbReference>
<evidence type="ECO:0000313" key="11">
    <source>
        <dbReference type="EMBL" id="MDR6289570.1"/>
    </source>
</evidence>
<evidence type="ECO:0000256" key="1">
    <source>
        <dbReference type="ARBA" id="ARBA00004651"/>
    </source>
</evidence>
<evidence type="ECO:0000259" key="10">
    <source>
        <dbReference type="PROSITE" id="PS50893"/>
    </source>
</evidence>
<dbReference type="PANTHER" id="PTHR45772:SF7">
    <property type="entry name" value="AMINO ACID ABC TRANSPORTER ATP-BINDING PROTEIN"/>
    <property type="match status" value="1"/>
</dbReference>
<dbReference type="InterPro" id="IPR003439">
    <property type="entry name" value="ABC_transporter-like_ATP-bd"/>
</dbReference>
<evidence type="ECO:0000256" key="5">
    <source>
        <dbReference type="ARBA" id="ARBA00022741"/>
    </source>
</evidence>
<gene>
    <name evidence="11" type="ORF">E9232_002085</name>
</gene>
<dbReference type="Gene3D" id="3.40.50.300">
    <property type="entry name" value="P-loop containing nucleotide triphosphate hydrolases"/>
    <property type="match status" value="1"/>
</dbReference>
<name>A0ABU1JLT2_9PROT</name>
<dbReference type="InterPro" id="IPR017871">
    <property type="entry name" value="ABC_transporter-like_CS"/>
</dbReference>
<dbReference type="PROSITE" id="PS00211">
    <property type="entry name" value="ABC_TRANSPORTER_1"/>
    <property type="match status" value="1"/>
</dbReference>
<evidence type="ECO:0000256" key="8">
    <source>
        <dbReference type="ARBA" id="ARBA00023136"/>
    </source>
</evidence>
<dbReference type="EMBL" id="JAVDPW010000003">
    <property type="protein sequence ID" value="MDR6289570.1"/>
    <property type="molecule type" value="Genomic_DNA"/>
</dbReference>
<evidence type="ECO:0000256" key="7">
    <source>
        <dbReference type="ARBA" id="ARBA00022989"/>
    </source>
</evidence>
<feature type="transmembrane region" description="Helical" evidence="9">
    <location>
        <begin position="43"/>
        <end position="62"/>
    </location>
</feature>